<gene>
    <name evidence="2" type="ordered locus">Mycch_3314</name>
</gene>
<sequence length="105" mass="11464">MTHSDMDGRIAAELPELERRVERARQGAQKAQLSAAAALQASAESHERTAEIYDKLAELGLLADVKDHAARHRKFAEDDRRMAARSVSSVHEHLGGRAPTGSPEP</sequence>
<organism evidence="2 3">
    <name type="scientific">Mycolicibacterium chubuense (strain NBB4)</name>
    <name type="common">Mycobacterium chubuense</name>
    <dbReference type="NCBI Taxonomy" id="710421"/>
    <lineage>
        <taxon>Bacteria</taxon>
        <taxon>Bacillati</taxon>
        <taxon>Actinomycetota</taxon>
        <taxon>Actinomycetes</taxon>
        <taxon>Mycobacteriales</taxon>
        <taxon>Mycobacteriaceae</taxon>
        <taxon>Mycolicibacterium</taxon>
    </lineage>
</organism>
<keyword evidence="3" id="KW-1185">Reference proteome</keyword>
<dbReference type="RefSeq" id="WP_014816534.1">
    <property type="nucleotide sequence ID" value="NC_018027.1"/>
</dbReference>
<protein>
    <submittedName>
        <fullName evidence="2">Uncharacterized protein</fullName>
    </submittedName>
</protein>
<evidence type="ECO:0000256" key="1">
    <source>
        <dbReference type="SAM" id="MobiDB-lite"/>
    </source>
</evidence>
<dbReference type="HOGENOM" id="CLU_2233525_0_0_11"/>
<dbReference type="AlphaFoldDB" id="I4BLA1"/>
<dbReference type="EMBL" id="CP003053">
    <property type="protein sequence ID" value="AFM18058.1"/>
    <property type="molecule type" value="Genomic_DNA"/>
</dbReference>
<name>I4BLA1_MYCCN</name>
<proteinExistence type="predicted"/>
<accession>I4BLA1</accession>
<evidence type="ECO:0000313" key="3">
    <source>
        <dbReference type="Proteomes" id="UP000006057"/>
    </source>
</evidence>
<dbReference type="Proteomes" id="UP000006057">
    <property type="component" value="Chromosome"/>
</dbReference>
<evidence type="ECO:0000313" key="2">
    <source>
        <dbReference type="EMBL" id="AFM18058.1"/>
    </source>
</evidence>
<dbReference type="OrthoDB" id="4735944at2"/>
<dbReference type="PATRIC" id="fig|710421.3.peg.3312"/>
<reference evidence="2 3" key="1">
    <citation type="submission" date="2012-06" db="EMBL/GenBank/DDBJ databases">
        <title>Complete sequence of chromosome of Mycobacterium chubuense NBB4.</title>
        <authorList>
            <consortium name="US DOE Joint Genome Institute"/>
            <person name="Lucas S."/>
            <person name="Han J."/>
            <person name="Lapidus A."/>
            <person name="Cheng J.-F."/>
            <person name="Goodwin L."/>
            <person name="Pitluck S."/>
            <person name="Peters L."/>
            <person name="Mikhailova N."/>
            <person name="Teshima H."/>
            <person name="Detter J.C."/>
            <person name="Han C."/>
            <person name="Tapia R."/>
            <person name="Land M."/>
            <person name="Hauser L."/>
            <person name="Kyrpides N."/>
            <person name="Ivanova N."/>
            <person name="Pagani I."/>
            <person name="Mattes T."/>
            <person name="Holmes A."/>
            <person name="Rutledge P."/>
            <person name="Paulsen I."/>
            <person name="Coleman N."/>
            <person name="Woyke T."/>
        </authorList>
    </citation>
    <scope>NUCLEOTIDE SEQUENCE [LARGE SCALE GENOMIC DNA]</scope>
    <source>
        <strain evidence="2 3">NBB4</strain>
    </source>
</reference>
<dbReference type="KEGG" id="mcb:Mycch_3314"/>
<feature type="region of interest" description="Disordered" evidence="1">
    <location>
        <begin position="74"/>
        <end position="105"/>
    </location>
</feature>